<reference evidence="3 4" key="1">
    <citation type="journal article" date="2020" name="ISME J.">
        <title>Uncovering the hidden diversity of litter-decomposition mechanisms in mushroom-forming fungi.</title>
        <authorList>
            <person name="Floudas D."/>
            <person name="Bentzer J."/>
            <person name="Ahren D."/>
            <person name="Johansson T."/>
            <person name="Persson P."/>
            <person name="Tunlid A."/>
        </authorList>
    </citation>
    <scope>NUCLEOTIDE SEQUENCE [LARGE SCALE GENOMIC DNA]</scope>
    <source>
        <strain evidence="3 4">CBS 661.87</strain>
    </source>
</reference>
<dbReference type="OrthoDB" id="3918848at2759"/>
<dbReference type="AlphaFoldDB" id="A0A8H5HS35"/>
<sequence>MTESNLQILGWAGFVKVDGKAYSFLGTPNVPGATFSKATQKSSKFTATKSIFVLSAGPVDVTVTFLSPVEPNDLVKQSTPFSYLAVSAASTDGRSHTVQIYSDISAEWVSGNNALVANWTTTTGSILTHQVQLQSQSVLSEINDHIQPRPPDGSAFYSTSNAFGATYQTGGDVAVRAQFINNGRLPNTRDTNFRAIQDNWPVFAFAHDLGSVIGATTPVVVSVGHVRDPAIRYIVAGGGTQLRSVYFWSKYSTPASLISAFLGDFNNALATATSFDTKVNADASKISADYAGVVELSVRQALGAIEITIVKNSDGTWNINDPLVFMKEISSNGLIGDSKNMNTVDVIFPAWPGFLYTNPLLGKYLLEVLYRYQASGLYPNKWSIHDIGASYPNALGHNDGNDEAMPVEESGNMLIMALSYAQRTGDNSHLTKYNTLHDQWTQFLITDSLIPANQLSTDDFAGHLANQTNLAIKGIIGIKAMSEIAQRLGDSAKAANYSV</sequence>
<dbReference type="Proteomes" id="UP000565441">
    <property type="component" value="Unassembled WGS sequence"/>
</dbReference>
<dbReference type="Pfam" id="PF16335">
    <property type="entry name" value="GtaA_6_Hairpin"/>
    <property type="match status" value="1"/>
</dbReference>
<dbReference type="InterPro" id="IPR032514">
    <property type="entry name" value="GtaA_central"/>
</dbReference>
<evidence type="ECO:0000259" key="2">
    <source>
        <dbReference type="Pfam" id="PF17168"/>
    </source>
</evidence>
<dbReference type="InterPro" id="IPR052743">
    <property type="entry name" value="Glutaminase_GtaA"/>
</dbReference>
<protein>
    <recommendedName>
        <fullName evidence="5">DUF1793-domain-containing protein</fullName>
    </recommendedName>
</protein>
<accession>A0A8H5HS35</accession>
<dbReference type="PANTHER" id="PTHR31987:SF1">
    <property type="entry name" value="GLUTAMINASE A"/>
    <property type="match status" value="1"/>
</dbReference>
<dbReference type="Pfam" id="PF17168">
    <property type="entry name" value="DUF5127"/>
    <property type="match status" value="1"/>
</dbReference>
<evidence type="ECO:0000313" key="3">
    <source>
        <dbReference type="EMBL" id="KAF5388226.1"/>
    </source>
</evidence>
<dbReference type="EMBL" id="JAACJP010000001">
    <property type="protein sequence ID" value="KAF5388226.1"/>
    <property type="molecule type" value="Genomic_DNA"/>
</dbReference>
<proteinExistence type="predicted"/>
<evidence type="ECO:0008006" key="5">
    <source>
        <dbReference type="Google" id="ProtNLM"/>
    </source>
</evidence>
<evidence type="ECO:0000313" key="4">
    <source>
        <dbReference type="Proteomes" id="UP000565441"/>
    </source>
</evidence>
<evidence type="ECO:0000259" key="1">
    <source>
        <dbReference type="Pfam" id="PF16335"/>
    </source>
</evidence>
<keyword evidence="4" id="KW-1185">Reference proteome</keyword>
<dbReference type="PANTHER" id="PTHR31987">
    <property type="entry name" value="GLUTAMINASE A-RELATED"/>
    <property type="match status" value="1"/>
</dbReference>
<feature type="domain" description="Glutaminase A N-terminal" evidence="2">
    <location>
        <begin position="48"/>
        <end position="282"/>
    </location>
</feature>
<dbReference type="InterPro" id="IPR033433">
    <property type="entry name" value="GtaA_N"/>
</dbReference>
<feature type="domain" description="Glutaminase A central" evidence="1">
    <location>
        <begin position="287"/>
        <end position="498"/>
    </location>
</feature>
<comment type="caution">
    <text evidence="3">The sequence shown here is derived from an EMBL/GenBank/DDBJ whole genome shotgun (WGS) entry which is preliminary data.</text>
</comment>
<name>A0A8H5HS35_9AGAR</name>
<gene>
    <name evidence="3" type="ORF">D9615_000517</name>
</gene>
<organism evidence="3 4">
    <name type="scientific">Tricholomella constricta</name>
    <dbReference type="NCBI Taxonomy" id="117010"/>
    <lineage>
        <taxon>Eukaryota</taxon>
        <taxon>Fungi</taxon>
        <taxon>Dikarya</taxon>
        <taxon>Basidiomycota</taxon>
        <taxon>Agaricomycotina</taxon>
        <taxon>Agaricomycetes</taxon>
        <taxon>Agaricomycetidae</taxon>
        <taxon>Agaricales</taxon>
        <taxon>Tricholomatineae</taxon>
        <taxon>Lyophyllaceae</taxon>
        <taxon>Tricholomella</taxon>
    </lineage>
</organism>